<proteinExistence type="inferred from homology"/>
<feature type="region of interest" description="Disordered" evidence="4">
    <location>
        <begin position="173"/>
        <end position="198"/>
    </location>
</feature>
<evidence type="ECO:0000259" key="5">
    <source>
        <dbReference type="Pfam" id="PF02120"/>
    </source>
</evidence>
<evidence type="ECO:0000313" key="6">
    <source>
        <dbReference type="EMBL" id="BBO21407.1"/>
    </source>
</evidence>
<dbReference type="KEGG" id="ddz:DSYM_21060"/>
<dbReference type="AlphaFoldDB" id="A0A809RYI5"/>
<dbReference type="Pfam" id="PF02120">
    <property type="entry name" value="Flg_hook"/>
    <property type="match status" value="1"/>
</dbReference>
<dbReference type="InterPro" id="IPR001635">
    <property type="entry name" value="Flag_hook_Flik"/>
</dbReference>
<name>A0A809RYI5_9PROT</name>
<feature type="domain" description="Flagellar hook-length control protein-like C-terminal" evidence="5">
    <location>
        <begin position="218"/>
        <end position="298"/>
    </location>
</feature>
<evidence type="ECO:0000256" key="2">
    <source>
        <dbReference type="ARBA" id="ARBA00009149"/>
    </source>
</evidence>
<dbReference type="EMBL" id="AP021857">
    <property type="protein sequence ID" value="BBO21407.1"/>
    <property type="molecule type" value="Genomic_DNA"/>
</dbReference>
<feature type="compositionally biased region" description="Low complexity" evidence="4">
    <location>
        <begin position="177"/>
        <end position="198"/>
    </location>
</feature>
<evidence type="ECO:0000256" key="4">
    <source>
        <dbReference type="SAM" id="MobiDB-lite"/>
    </source>
</evidence>
<accession>A0A809RYI5</accession>
<dbReference type="InterPro" id="IPR052563">
    <property type="entry name" value="FliK"/>
</dbReference>
<keyword evidence="3" id="KW-1005">Bacterial flagellum biogenesis</keyword>
<organism evidence="6 7">
    <name type="scientific">Candidatus Desulfobacillus denitrificans</name>
    <dbReference type="NCBI Taxonomy" id="2608985"/>
    <lineage>
        <taxon>Bacteria</taxon>
        <taxon>Pseudomonadati</taxon>
        <taxon>Pseudomonadota</taxon>
        <taxon>Betaproteobacteria</taxon>
        <taxon>Candidatus Desulfobacillus</taxon>
    </lineage>
</organism>
<dbReference type="PRINTS" id="PR01007">
    <property type="entry name" value="FLGHOOKFLIK"/>
</dbReference>
<sequence length="340" mass="33847">MTQVAAPQPMPGIAPAQPAAAGAADAAAPDADTVDFAAVLKAQIARPAKDASAPDILAALPADSSSGEAASEDDALPVPDLATLLPTLAALPGPAPLPAEAAPPPSEPAAAPLQAVAGRPTADMAVPTAEADAAPDAAATLPPGFLQAAKAETVSIASDPLVAATGAAQSPATDQLSPAAAPHAAAVPAHAASRADAPAAVRVDTPVGQRGWDAEVGQKVVMMVNRLESRAELTLTPPQLGRVEVSITVHGDQTSAAFVSASPAARDALEQALPRLREILAEAGITLGQASVNAESPRRDGNDTTGQQTGNDGQDRGRLARGSPPAPWLRRSEGLIDTFA</sequence>
<feature type="region of interest" description="Disordered" evidence="4">
    <location>
        <begin position="1"/>
        <end position="28"/>
    </location>
</feature>
<dbReference type="PANTHER" id="PTHR37533">
    <property type="entry name" value="FLAGELLAR HOOK-LENGTH CONTROL PROTEIN"/>
    <property type="match status" value="1"/>
</dbReference>
<evidence type="ECO:0000256" key="3">
    <source>
        <dbReference type="ARBA" id="ARBA00022795"/>
    </source>
</evidence>
<dbReference type="InterPro" id="IPR038610">
    <property type="entry name" value="FliK-like_C_sf"/>
</dbReference>
<dbReference type="Gene3D" id="3.30.750.140">
    <property type="match status" value="1"/>
</dbReference>
<evidence type="ECO:0000256" key="1">
    <source>
        <dbReference type="ARBA" id="ARBA00003944"/>
    </source>
</evidence>
<dbReference type="InterPro" id="IPR021136">
    <property type="entry name" value="Flagellar_hook_control-like_C"/>
</dbReference>
<feature type="region of interest" description="Disordered" evidence="4">
    <location>
        <begin position="290"/>
        <end position="340"/>
    </location>
</feature>
<dbReference type="GO" id="GO:0009424">
    <property type="term" value="C:bacterial-type flagellum hook"/>
    <property type="evidence" value="ECO:0007669"/>
    <property type="project" value="InterPro"/>
</dbReference>
<comment type="function">
    <text evidence="1">Controls the length of the flagellar hook.</text>
</comment>
<gene>
    <name evidence="6" type="ORF">DSYM_21060</name>
</gene>
<dbReference type="Proteomes" id="UP000662914">
    <property type="component" value="Chromosome"/>
</dbReference>
<reference evidence="6" key="1">
    <citation type="journal article" name="DNA Res.">
        <title>The physiological potential of anammox bacteria as revealed by their core genome structure.</title>
        <authorList>
            <person name="Okubo T."/>
            <person name="Toyoda A."/>
            <person name="Fukuhara K."/>
            <person name="Uchiyama I."/>
            <person name="Harigaya Y."/>
            <person name="Kuroiwa M."/>
            <person name="Suzuki T."/>
            <person name="Murakami Y."/>
            <person name="Suwa Y."/>
            <person name="Takami H."/>
        </authorList>
    </citation>
    <scope>NUCLEOTIDE SEQUENCE</scope>
    <source>
        <strain evidence="6">317325-3</strain>
    </source>
</reference>
<dbReference type="GO" id="GO:0044780">
    <property type="term" value="P:bacterial-type flagellum assembly"/>
    <property type="evidence" value="ECO:0007669"/>
    <property type="project" value="InterPro"/>
</dbReference>
<protein>
    <recommendedName>
        <fullName evidence="5">Flagellar hook-length control protein-like C-terminal domain-containing protein</fullName>
    </recommendedName>
</protein>
<dbReference type="PANTHER" id="PTHR37533:SF2">
    <property type="entry name" value="FLAGELLAR HOOK-LENGTH CONTROL PROTEIN"/>
    <property type="match status" value="1"/>
</dbReference>
<feature type="compositionally biased region" description="Polar residues" evidence="4">
    <location>
        <begin position="303"/>
        <end position="312"/>
    </location>
</feature>
<dbReference type="CDD" id="cd17470">
    <property type="entry name" value="T3SS_Flik_C"/>
    <property type="match status" value="1"/>
</dbReference>
<comment type="similarity">
    <text evidence="2">Belongs to the FliK family.</text>
</comment>
<evidence type="ECO:0000313" key="7">
    <source>
        <dbReference type="Proteomes" id="UP000662914"/>
    </source>
</evidence>